<dbReference type="SUPFAM" id="SSF90123">
    <property type="entry name" value="ABC transporter transmembrane region"/>
    <property type="match status" value="1"/>
</dbReference>
<dbReference type="HOGENOM" id="CLU_000604_84_3_0"/>
<keyword evidence="12" id="KW-1185">Reference proteome</keyword>
<dbReference type="InterPro" id="IPR011527">
    <property type="entry name" value="ABC1_TM_dom"/>
</dbReference>
<name>A9WCJ9_CHLAA</name>
<dbReference type="EnsemblBacteria" id="ABY34990">
    <property type="protein sequence ID" value="ABY34990"/>
    <property type="gene ID" value="Caur_1773"/>
</dbReference>
<dbReference type="InterPro" id="IPR039421">
    <property type="entry name" value="Type_1_exporter"/>
</dbReference>
<dbReference type="GO" id="GO:0005524">
    <property type="term" value="F:ATP binding"/>
    <property type="evidence" value="ECO:0007669"/>
    <property type="project" value="UniProtKB-KW"/>
</dbReference>
<dbReference type="InParanoid" id="A9WCJ9"/>
<evidence type="ECO:0000259" key="9">
    <source>
        <dbReference type="PROSITE" id="PS50893"/>
    </source>
</evidence>
<dbReference type="Gene3D" id="1.20.1560.10">
    <property type="entry name" value="ABC transporter type 1, transmembrane domain"/>
    <property type="match status" value="1"/>
</dbReference>
<comment type="subcellular location">
    <subcellularLocation>
        <location evidence="1">Cell membrane</location>
        <topology evidence="1">Multi-pass membrane protein</topology>
    </subcellularLocation>
</comment>
<dbReference type="PANTHER" id="PTHR43394:SF1">
    <property type="entry name" value="ATP-BINDING CASSETTE SUB-FAMILY B MEMBER 10, MITOCHONDRIAL"/>
    <property type="match status" value="1"/>
</dbReference>
<dbReference type="RefSeq" id="WP_012257644.1">
    <property type="nucleotide sequence ID" value="NC_010175.1"/>
</dbReference>
<keyword evidence="3 8" id="KW-0812">Transmembrane</keyword>
<dbReference type="InterPro" id="IPR003593">
    <property type="entry name" value="AAA+_ATPase"/>
</dbReference>
<feature type="transmembrane region" description="Helical" evidence="8">
    <location>
        <begin position="74"/>
        <end position="94"/>
    </location>
</feature>
<dbReference type="AlphaFoldDB" id="A9WCJ9"/>
<feature type="transmembrane region" description="Helical" evidence="8">
    <location>
        <begin position="155"/>
        <end position="172"/>
    </location>
</feature>
<dbReference type="SUPFAM" id="SSF52540">
    <property type="entry name" value="P-loop containing nucleoside triphosphate hydrolases"/>
    <property type="match status" value="1"/>
</dbReference>
<sequence>MGFLFDGLDAEGYDRKYSDRELVRRILRYFRPQAPRIITAALMISATALIEALIPIFISRSIDEIQTATSLDRVGILAGALALIACLSWVFNLIRQTMSVRAIGEVVLAMRRDAADAVLARDLSFYDEFPSGKIVSRVNSDTAAFAQVMTLTMDLLSRLLLVVVLIGYLASVSWSLTLILLGLAPLIISAALAFRAIARRVITASRRVNAEVSNHIQETVSGIGVAKTFRQEQAVYADFLDVNQKSRRINLRTRYTFSSIFPLLNLLAAVGTALLVYLGGQAVYAGELTTGSWFLFIQGLQSFWFPLTSIASFWSQFQLGLAAGERVFALIDAEPRVVQVDRLDPGRLRGEIRFSEVDFAYKPGEPVLRQFNLHIKPGERVALVGHTGSGKSSIAKLIARFYEFQGGQIQIDGYDIRRLDLNAYRSQLGMVTQIPFLFDGTVRENIRYGRPDADDEAVMAAAQRVGNGDWLSSLPAGLDTPVGERGSGLSMGQRQLVALARVLLQDPAILILDEATASIDPLTEALIQEGLDEAMRGRTAIIIAHRLSTVREVDRIIVLRHGTILEQGTHDQLLAAGGHYAELYNTYFRHQSLEYIEAAGRRDAA</sequence>
<dbReference type="PATRIC" id="fig|324602.8.peg.2022"/>
<evidence type="ECO:0000256" key="7">
    <source>
        <dbReference type="ARBA" id="ARBA00023136"/>
    </source>
</evidence>
<keyword evidence="5" id="KW-0067">ATP-binding</keyword>
<dbReference type="CDD" id="cd03254">
    <property type="entry name" value="ABCC_Glucan_exporter_like"/>
    <property type="match status" value="1"/>
</dbReference>
<protein>
    <submittedName>
        <fullName evidence="11">ABC transporter related</fullName>
    </submittedName>
</protein>
<dbReference type="Pfam" id="PF00005">
    <property type="entry name" value="ABC_tran"/>
    <property type="match status" value="1"/>
</dbReference>
<keyword evidence="2" id="KW-0813">Transport</keyword>
<gene>
    <name evidence="11" type="ordered locus">Caur_1773</name>
</gene>
<dbReference type="FunFam" id="1.20.1560.10:FF:000463">
    <property type="entry name" value="ABC transporter ATP-binding protein"/>
    <property type="match status" value="1"/>
</dbReference>
<evidence type="ECO:0000256" key="2">
    <source>
        <dbReference type="ARBA" id="ARBA00022448"/>
    </source>
</evidence>
<dbReference type="GO" id="GO:0055085">
    <property type="term" value="P:transmembrane transport"/>
    <property type="evidence" value="ECO:0000318"/>
    <property type="project" value="GO_Central"/>
</dbReference>
<dbReference type="InterPro" id="IPR027417">
    <property type="entry name" value="P-loop_NTPase"/>
</dbReference>
<dbReference type="Proteomes" id="UP000002008">
    <property type="component" value="Chromosome"/>
</dbReference>
<evidence type="ECO:0000256" key="5">
    <source>
        <dbReference type="ARBA" id="ARBA00022840"/>
    </source>
</evidence>
<feature type="transmembrane region" description="Helical" evidence="8">
    <location>
        <begin position="178"/>
        <end position="198"/>
    </location>
</feature>
<feature type="transmembrane region" description="Helical" evidence="8">
    <location>
        <begin position="255"/>
        <end position="280"/>
    </location>
</feature>
<dbReference type="PANTHER" id="PTHR43394">
    <property type="entry name" value="ATP-DEPENDENT PERMEASE MDL1, MITOCHONDRIAL"/>
    <property type="match status" value="1"/>
</dbReference>
<organism evidence="11 12">
    <name type="scientific">Chloroflexus aurantiacus (strain ATCC 29366 / DSM 635 / J-10-fl)</name>
    <dbReference type="NCBI Taxonomy" id="324602"/>
    <lineage>
        <taxon>Bacteria</taxon>
        <taxon>Bacillati</taxon>
        <taxon>Chloroflexota</taxon>
        <taxon>Chloroflexia</taxon>
        <taxon>Chloroflexales</taxon>
        <taxon>Chloroflexineae</taxon>
        <taxon>Chloroflexaceae</taxon>
        <taxon>Chloroflexus</taxon>
    </lineage>
</organism>
<dbReference type="SMART" id="SM00382">
    <property type="entry name" value="AAA"/>
    <property type="match status" value="1"/>
</dbReference>
<dbReference type="PROSITE" id="PS50929">
    <property type="entry name" value="ABC_TM1F"/>
    <property type="match status" value="1"/>
</dbReference>
<dbReference type="InterPro" id="IPR036640">
    <property type="entry name" value="ABC1_TM_sf"/>
</dbReference>
<dbReference type="PROSITE" id="PS50893">
    <property type="entry name" value="ABC_TRANSPORTER_2"/>
    <property type="match status" value="1"/>
</dbReference>
<dbReference type="EMBL" id="CP000909">
    <property type="protein sequence ID" value="ABY34990.1"/>
    <property type="molecule type" value="Genomic_DNA"/>
</dbReference>
<feature type="domain" description="ABC transmembrane type-1" evidence="10">
    <location>
        <begin position="38"/>
        <end position="319"/>
    </location>
</feature>
<evidence type="ECO:0000313" key="11">
    <source>
        <dbReference type="EMBL" id="ABY34990.1"/>
    </source>
</evidence>
<keyword evidence="7 8" id="KW-0472">Membrane</keyword>
<reference evidence="12" key="1">
    <citation type="journal article" date="2011" name="BMC Genomics">
        <title>Complete genome sequence of the filamentous anoxygenic phototrophic bacterium Chloroflexus aurantiacus.</title>
        <authorList>
            <person name="Tang K.H."/>
            <person name="Barry K."/>
            <person name="Chertkov O."/>
            <person name="Dalin E."/>
            <person name="Han C.S."/>
            <person name="Hauser L.J."/>
            <person name="Honchak B.M."/>
            <person name="Karbach L.E."/>
            <person name="Land M.L."/>
            <person name="Lapidus A."/>
            <person name="Larimer F.W."/>
            <person name="Mikhailova N."/>
            <person name="Pitluck S."/>
            <person name="Pierson B.K."/>
            <person name="Blankenship R.E."/>
        </authorList>
    </citation>
    <scope>NUCLEOTIDE SEQUENCE [LARGE SCALE GENOMIC DNA]</scope>
    <source>
        <strain evidence="12">ATCC 29366 / DSM 635 / J-10-fl</strain>
    </source>
</reference>
<accession>A9WCJ9</accession>
<feature type="transmembrane region" description="Helical" evidence="8">
    <location>
        <begin position="37"/>
        <end position="62"/>
    </location>
</feature>
<dbReference type="InterPro" id="IPR003439">
    <property type="entry name" value="ABC_transporter-like_ATP-bd"/>
</dbReference>
<dbReference type="GO" id="GO:0005886">
    <property type="term" value="C:plasma membrane"/>
    <property type="evidence" value="ECO:0007669"/>
    <property type="project" value="UniProtKB-SubCell"/>
</dbReference>
<dbReference type="GO" id="GO:0016887">
    <property type="term" value="F:ATP hydrolysis activity"/>
    <property type="evidence" value="ECO:0007669"/>
    <property type="project" value="InterPro"/>
</dbReference>
<keyword evidence="6 8" id="KW-1133">Transmembrane helix</keyword>
<dbReference type="KEGG" id="cau:Caur_1773"/>
<evidence type="ECO:0000256" key="4">
    <source>
        <dbReference type="ARBA" id="ARBA00022741"/>
    </source>
</evidence>
<feature type="domain" description="ABC transporter" evidence="9">
    <location>
        <begin position="352"/>
        <end position="586"/>
    </location>
</feature>
<dbReference type="Gene3D" id="3.40.50.300">
    <property type="entry name" value="P-loop containing nucleotide triphosphate hydrolases"/>
    <property type="match status" value="1"/>
</dbReference>
<dbReference type="GO" id="GO:0140359">
    <property type="term" value="F:ABC-type transporter activity"/>
    <property type="evidence" value="ECO:0007669"/>
    <property type="project" value="InterPro"/>
</dbReference>
<evidence type="ECO:0000256" key="8">
    <source>
        <dbReference type="SAM" id="Phobius"/>
    </source>
</evidence>
<evidence type="ECO:0000256" key="3">
    <source>
        <dbReference type="ARBA" id="ARBA00022692"/>
    </source>
</evidence>
<evidence type="ECO:0000313" key="12">
    <source>
        <dbReference type="Proteomes" id="UP000002008"/>
    </source>
</evidence>
<dbReference type="GO" id="GO:0034040">
    <property type="term" value="F:ATPase-coupled lipid transmembrane transporter activity"/>
    <property type="evidence" value="ECO:0000318"/>
    <property type="project" value="GO_Central"/>
</dbReference>
<dbReference type="eggNOG" id="COG1132">
    <property type="taxonomic scope" value="Bacteria"/>
</dbReference>
<dbReference type="STRING" id="324602.Caur_1773"/>
<proteinExistence type="predicted"/>
<evidence type="ECO:0000259" key="10">
    <source>
        <dbReference type="PROSITE" id="PS50929"/>
    </source>
</evidence>
<evidence type="ECO:0000256" key="6">
    <source>
        <dbReference type="ARBA" id="ARBA00022989"/>
    </source>
</evidence>
<evidence type="ECO:0000256" key="1">
    <source>
        <dbReference type="ARBA" id="ARBA00004651"/>
    </source>
</evidence>
<dbReference type="CDD" id="cd07346">
    <property type="entry name" value="ABC_6TM_exporters"/>
    <property type="match status" value="1"/>
</dbReference>
<dbReference type="Pfam" id="PF00664">
    <property type="entry name" value="ABC_membrane"/>
    <property type="match status" value="1"/>
</dbReference>
<dbReference type="FunFam" id="3.40.50.300:FF:000287">
    <property type="entry name" value="Multidrug ABC transporter ATP-binding protein"/>
    <property type="match status" value="1"/>
</dbReference>
<keyword evidence="4" id="KW-0547">Nucleotide-binding</keyword>